<organism evidence="2">
    <name type="scientific">Schlesneria paludicola</name>
    <dbReference type="NCBI Taxonomy" id="360056"/>
    <lineage>
        <taxon>Bacteria</taxon>
        <taxon>Pseudomonadati</taxon>
        <taxon>Planctomycetota</taxon>
        <taxon>Planctomycetia</taxon>
        <taxon>Planctomycetales</taxon>
        <taxon>Planctomycetaceae</taxon>
        <taxon>Schlesneria</taxon>
    </lineage>
</organism>
<name>A0A7C2JX45_9PLAN</name>
<accession>A0A7C2JX45</accession>
<dbReference type="EMBL" id="DSOK01000025">
    <property type="protein sequence ID" value="HEN14005.1"/>
    <property type="molecule type" value="Genomic_DNA"/>
</dbReference>
<feature type="domain" description="Metallo-beta-lactamase" evidence="1">
    <location>
        <begin position="48"/>
        <end position="210"/>
    </location>
</feature>
<dbReference type="AlphaFoldDB" id="A0A7C2JX45"/>
<gene>
    <name evidence="2" type="ORF">ENQ76_00860</name>
</gene>
<dbReference type="Pfam" id="PF12706">
    <property type="entry name" value="Lactamase_B_2"/>
    <property type="match status" value="1"/>
</dbReference>
<dbReference type="GO" id="GO:0042781">
    <property type="term" value="F:3'-tRNA processing endoribonuclease activity"/>
    <property type="evidence" value="ECO:0007669"/>
    <property type="project" value="TreeGrafter"/>
</dbReference>
<sequence>MKLIFLGTGGFHPNERRHTAGLLIPEIGVAFDAGTSAFRIAERIASPDLHLFLTHAHLDHICGLTYLLVPLMQQRIAHCTVWGSPETLSAVRTHLFSPPVFPVLPRFDLCDLPDRVAVPSGVVTHHPLHHPGGSRGFRLDGDDGRSFAYITDTITHPDYLDFIRGVDVLIHECYFPDDEAQWCEPTGHSHTSAVARLAADAGVQRLYLTHVDPQHTDDDPIGLAAARAIFPATELAEDLLEIEV</sequence>
<dbReference type="Gene3D" id="3.60.15.10">
    <property type="entry name" value="Ribonuclease Z/Hydroxyacylglutathione hydrolase-like"/>
    <property type="match status" value="1"/>
</dbReference>
<dbReference type="InterPro" id="IPR036866">
    <property type="entry name" value="RibonucZ/Hydroxyglut_hydro"/>
</dbReference>
<proteinExistence type="predicted"/>
<comment type="caution">
    <text evidence="2">The sequence shown here is derived from an EMBL/GenBank/DDBJ whole genome shotgun (WGS) entry which is preliminary data.</text>
</comment>
<dbReference type="PANTHER" id="PTHR46018">
    <property type="entry name" value="ZINC PHOSPHODIESTERASE ELAC PROTEIN 1"/>
    <property type="match status" value="1"/>
</dbReference>
<evidence type="ECO:0000259" key="1">
    <source>
        <dbReference type="Pfam" id="PF12706"/>
    </source>
</evidence>
<dbReference type="InterPro" id="IPR001279">
    <property type="entry name" value="Metallo-B-lactamas"/>
</dbReference>
<reference evidence="2" key="1">
    <citation type="journal article" date="2020" name="mSystems">
        <title>Genome- and Community-Level Interaction Insights into Carbon Utilization and Element Cycling Functions of Hydrothermarchaeota in Hydrothermal Sediment.</title>
        <authorList>
            <person name="Zhou Z."/>
            <person name="Liu Y."/>
            <person name="Xu W."/>
            <person name="Pan J."/>
            <person name="Luo Z.H."/>
            <person name="Li M."/>
        </authorList>
    </citation>
    <scope>NUCLEOTIDE SEQUENCE [LARGE SCALE GENOMIC DNA]</scope>
    <source>
        <strain evidence="2">SpSt-339</strain>
    </source>
</reference>
<evidence type="ECO:0000313" key="2">
    <source>
        <dbReference type="EMBL" id="HEN14005.1"/>
    </source>
</evidence>
<dbReference type="PANTHER" id="PTHR46018:SF2">
    <property type="entry name" value="ZINC PHOSPHODIESTERASE ELAC PROTEIN 1"/>
    <property type="match status" value="1"/>
</dbReference>
<keyword evidence="2" id="KW-0378">Hydrolase</keyword>
<dbReference type="SUPFAM" id="SSF56281">
    <property type="entry name" value="Metallo-hydrolase/oxidoreductase"/>
    <property type="match status" value="1"/>
</dbReference>
<protein>
    <submittedName>
        <fullName evidence="2">Metal-dependent hydrolase</fullName>
    </submittedName>
</protein>